<dbReference type="InterPro" id="IPR036513">
    <property type="entry name" value="STAS_dom_sf"/>
</dbReference>
<dbReference type="InterPro" id="IPR001902">
    <property type="entry name" value="SLC26A/SulP_fam"/>
</dbReference>
<evidence type="ECO:0000256" key="1">
    <source>
        <dbReference type="ARBA" id="ARBA00004141"/>
    </source>
</evidence>
<dbReference type="InterPro" id="IPR002645">
    <property type="entry name" value="STAS_dom"/>
</dbReference>
<dbReference type="Pfam" id="PF00916">
    <property type="entry name" value="Sulfate_transp"/>
    <property type="match status" value="1"/>
</dbReference>
<dbReference type="EMBL" id="LR824013">
    <property type="protein sequence ID" value="CAH0579550.1"/>
    <property type="molecule type" value="Genomic_DNA"/>
</dbReference>
<evidence type="ECO:0000256" key="4">
    <source>
        <dbReference type="ARBA" id="ARBA00023136"/>
    </source>
</evidence>
<keyword evidence="4 6" id="KW-0472">Membrane</keyword>
<keyword evidence="9" id="KW-1185">Reference proteome</keyword>
<evidence type="ECO:0000256" key="3">
    <source>
        <dbReference type="ARBA" id="ARBA00022989"/>
    </source>
</evidence>
<feature type="transmembrane region" description="Helical" evidence="6">
    <location>
        <begin position="367"/>
        <end position="388"/>
    </location>
</feature>
<keyword evidence="2 6" id="KW-0812">Transmembrane</keyword>
<dbReference type="Pfam" id="PF01740">
    <property type="entry name" value="STAS"/>
    <property type="match status" value="1"/>
</dbReference>
<evidence type="ECO:0000313" key="8">
    <source>
        <dbReference type="EMBL" id="CAH0579550.1"/>
    </source>
</evidence>
<feature type="domain" description="STAS" evidence="7">
    <location>
        <begin position="463"/>
        <end position="538"/>
    </location>
</feature>
<reference evidence="8" key="1">
    <citation type="submission" date="2021-12" db="EMBL/GenBank/DDBJ databases">
        <authorList>
            <person name="King R."/>
        </authorList>
    </citation>
    <scope>NUCLEOTIDE SEQUENCE</scope>
</reference>
<proteinExistence type="predicted"/>
<feature type="transmembrane region" description="Helical" evidence="6">
    <location>
        <begin position="295"/>
        <end position="313"/>
    </location>
</feature>
<dbReference type="AlphaFoldDB" id="A0A9P0BK06"/>
<gene>
    <name evidence="8" type="ORF">CINC_LOCUS1300</name>
</gene>
<evidence type="ECO:0000313" key="9">
    <source>
        <dbReference type="Proteomes" id="UP001154114"/>
    </source>
</evidence>
<feature type="transmembrane region" description="Helical" evidence="6">
    <location>
        <begin position="422"/>
        <end position="450"/>
    </location>
</feature>
<dbReference type="SUPFAM" id="SSF52091">
    <property type="entry name" value="SpoIIaa-like"/>
    <property type="match status" value="1"/>
</dbReference>
<dbReference type="GO" id="GO:0016020">
    <property type="term" value="C:membrane"/>
    <property type="evidence" value="ECO:0007669"/>
    <property type="project" value="UniProtKB-SubCell"/>
</dbReference>
<feature type="transmembrane region" description="Helical" evidence="6">
    <location>
        <begin position="42"/>
        <end position="61"/>
    </location>
</feature>
<protein>
    <recommendedName>
        <fullName evidence="7">STAS domain-containing protein</fullName>
    </recommendedName>
</protein>
<dbReference type="PROSITE" id="PS50801">
    <property type="entry name" value="STAS"/>
    <property type="match status" value="1"/>
</dbReference>
<dbReference type="InterPro" id="IPR011547">
    <property type="entry name" value="SLC26A/SulP_dom"/>
</dbReference>
<organism evidence="8 9">
    <name type="scientific">Chrysodeixis includens</name>
    <name type="common">Soybean looper</name>
    <name type="synonym">Pseudoplusia includens</name>
    <dbReference type="NCBI Taxonomy" id="689277"/>
    <lineage>
        <taxon>Eukaryota</taxon>
        <taxon>Metazoa</taxon>
        <taxon>Ecdysozoa</taxon>
        <taxon>Arthropoda</taxon>
        <taxon>Hexapoda</taxon>
        <taxon>Insecta</taxon>
        <taxon>Pterygota</taxon>
        <taxon>Neoptera</taxon>
        <taxon>Endopterygota</taxon>
        <taxon>Lepidoptera</taxon>
        <taxon>Glossata</taxon>
        <taxon>Ditrysia</taxon>
        <taxon>Noctuoidea</taxon>
        <taxon>Noctuidae</taxon>
        <taxon>Plusiinae</taxon>
        <taxon>Chrysodeixis</taxon>
    </lineage>
</organism>
<name>A0A9P0BK06_CHRIL</name>
<evidence type="ECO:0000256" key="2">
    <source>
        <dbReference type="ARBA" id="ARBA00022692"/>
    </source>
</evidence>
<feature type="compositionally biased region" description="Low complexity" evidence="5">
    <location>
        <begin position="572"/>
        <end position="581"/>
    </location>
</feature>
<dbReference type="Gene3D" id="3.30.750.24">
    <property type="entry name" value="STAS domain"/>
    <property type="match status" value="1"/>
</dbReference>
<feature type="transmembrane region" description="Helical" evidence="6">
    <location>
        <begin position="229"/>
        <end position="250"/>
    </location>
</feature>
<accession>A0A9P0BK06</accession>
<feature type="transmembrane region" description="Helical" evidence="6">
    <location>
        <begin position="394"/>
        <end position="415"/>
    </location>
</feature>
<dbReference type="GO" id="GO:0055085">
    <property type="term" value="P:transmembrane transport"/>
    <property type="evidence" value="ECO:0007669"/>
    <property type="project" value="InterPro"/>
</dbReference>
<evidence type="ECO:0000256" key="5">
    <source>
        <dbReference type="SAM" id="MobiDB-lite"/>
    </source>
</evidence>
<feature type="region of interest" description="Disordered" evidence="5">
    <location>
        <begin position="561"/>
        <end position="581"/>
    </location>
</feature>
<dbReference type="PANTHER" id="PTHR11814">
    <property type="entry name" value="SULFATE TRANSPORTER"/>
    <property type="match status" value="1"/>
</dbReference>
<keyword evidence="3 6" id="KW-1133">Transmembrane helix</keyword>
<comment type="subcellular location">
    <subcellularLocation>
        <location evidence="1">Membrane</location>
        <topology evidence="1">Multi-pass membrane protein</topology>
    </subcellularLocation>
</comment>
<feature type="transmembrane region" description="Helical" evidence="6">
    <location>
        <begin position="112"/>
        <end position="137"/>
    </location>
</feature>
<sequence length="593" mass="62794">MECEEGLVPRGGGGKRAGRWRRALRRRLPVLRWLPRYDRVSAVADLVAGVTLGLTLVPQSIAYASLANLPVQYGLYSSFIGTMMYVLLGTVKEVSIGPTSLMALFTLQVCRGLPVEFVVLLTFLSGCVVLAMGLLRLGFLVELISPSVTSGFTSATAVIIVAAQLKGLLGLSFTAETVVENIRCIVAKWDDIRYADAALGAVCCSVLLLLRKVKDIPVSEKRGRLRRALWLLSISRNALVVLAASSFAYLTHHPNQPLFKLSGRVEPGLPSLAPPPFSAAVDNSTVHFVDMVQQLGSAVLMLPVVMVLANIAIAKAFCAGGRVDATQEMVTLGLCNMAGSLVHAMPTCGAFTRSAVSHASGVRTPAAGLYSGIITLLALIFLTQYFYFIPKACLSAVLICAVVFMVDVSAVRELWRRDRAELCVLALTFGVSVARTVELAVLAGALGSLAVLLRQLMRPALSATTLKTEAGSALVVHAGAGLVYVNAERVTRRVLALAGAGPRAVLLDCGALALLDHAAMQALERLAAALAAAGQRLVPYNVSADLLHKYEQLAGVERRAAGPRAGRRAGRRAPQSAPRAPLAAAEAAALLHR</sequence>
<dbReference type="Proteomes" id="UP001154114">
    <property type="component" value="Chromosome 10"/>
</dbReference>
<evidence type="ECO:0000259" key="7">
    <source>
        <dbReference type="PROSITE" id="PS50801"/>
    </source>
</evidence>
<evidence type="ECO:0000256" key="6">
    <source>
        <dbReference type="SAM" id="Phobius"/>
    </source>
</evidence>